<evidence type="ECO:0000313" key="3">
    <source>
        <dbReference type="EMBL" id="OAQ30158.1"/>
    </source>
</evidence>
<keyword evidence="4" id="KW-1185">Reference proteome</keyword>
<keyword evidence="2" id="KW-0732">Signal</keyword>
<sequence>MILKLVSSLNLVLALAAAVHAATDETSVATTAIAVPSTANLGPSRPTPMAKAVTPATVDSSTSSLVSSHPNTKDPTGQTAEEEENVVDSESAPSSMRKVSGWPSSLKMEIGELEVGGLAIPFVQTMLRNSRSGFKNFGNVDLVSPDSSPDAEARPNGVEHVQAGQAVEYA</sequence>
<dbReference type="EMBL" id="KV442037">
    <property type="protein sequence ID" value="OAQ30158.1"/>
    <property type="molecule type" value="Genomic_DNA"/>
</dbReference>
<evidence type="ECO:0000313" key="4">
    <source>
        <dbReference type="Proteomes" id="UP000078512"/>
    </source>
</evidence>
<feature type="compositionally biased region" description="Low complexity" evidence="1">
    <location>
        <begin position="57"/>
        <end position="68"/>
    </location>
</feature>
<reference evidence="3 4" key="1">
    <citation type="submission" date="2016-05" db="EMBL/GenBank/DDBJ databases">
        <title>Genome sequencing reveals origins of a unique bacterial endosymbiosis in the earliest lineages of terrestrial Fungi.</title>
        <authorList>
            <consortium name="DOE Joint Genome Institute"/>
            <person name="Uehling J."/>
            <person name="Gryganskyi A."/>
            <person name="Hameed K."/>
            <person name="Tschaplinski T."/>
            <person name="Misztal P."/>
            <person name="Wu S."/>
            <person name="Desiro A."/>
            <person name="Vande Pol N."/>
            <person name="Du Z.-Y."/>
            <person name="Zienkiewicz A."/>
            <person name="Zienkiewicz K."/>
            <person name="Morin E."/>
            <person name="Tisserant E."/>
            <person name="Splivallo R."/>
            <person name="Hainaut M."/>
            <person name="Henrissat B."/>
            <person name="Ohm R."/>
            <person name="Kuo A."/>
            <person name="Yan J."/>
            <person name="Lipzen A."/>
            <person name="Nolan M."/>
            <person name="Labutti K."/>
            <person name="Barry K."/>
            <person name="Goldstein A."/>
            <person name="Labbe J."/>
            <person name="Schadt C."/>
            <person name="Tuskan G."/>
            <person name="Grigoriev I."/>
            <person name="Martin F."/>
            <person name="Vilgalys R."/>
            <person name="Bonito G."/>
        </authorList>
    </citation>
    <scope>NUCLEOTIDE SEQUENCE [LARGE SCALE GENOMIC DNA]</scope>
    <source>
        <strain evidence="3 4">AG-77</strain>
    </source>
</reference>
<accession>A0A197JYY3</accession>
<feature type="compositionally biased region" description="Polar residues" evidence="1">
    <location>
        <begin position="69"/>
        <end position="79"/>
    </location>
</feature>
<protein>
    <submittedName>
        <fullName evidence="3">Uncharacterized protein</fullName>
    </submittedName>
</protein>
<proteinExistence type="predicted"/>
<evidence type="ECO:0000256" key="1">
    <source>
        <dbReference type="SAM" id="MobiDB-lite"/>
    </source>
</evidence>
<dbReference type="OrthoDB" id="2436447at2759"/>
<feature type="chain" id="PRO_5008276420" evidence="2">
    <location>
        <begin position="22"/>
        <end position="170"/>
    </location>
</feature>
<dbReference type="AlphaFoldDB" id="A0A197JYY3"/>
<feature type="region of interest" description="Disordered" evidence="1">
    <location>
        <begin position="145"/>
        <end position="170"/>
    </location>
</feature>
<gene>
    <name evidence="3" type="ORF">K457DRAFT_893178</name>
</gene>
<feature type="region of interest" description="Disordered" evidence="1">
    <location>
        <begin position="37"/>
        <end position="102"/>
    </location>
</feature>
<name>A0A197JYY3_9FUNG</name>
<dbReference type="Proteomes" id="UP000078512">
    <property type="component" value="Unassembled WGS sequence"/>
</dbReference>
<organism evidence="3 4">
    <name type="scientific">Linnemannia elongata AG-77</name>
    <dbReference type="NCBI Taxonomy" id="1314771"/>
    <lineage>
        <taxon>Eukaryota</taxon>
        <taxon>Fungi</taxon>
        <taxon>Fungi incertae sedis</taxon>
        <taxon>Mucoromycota</taxon>
        <taxon>Mortierellomycotina</taxon>
        <taxon>Mortierellomycetes</taxon>
        <taxon>Mortierellales</taxon>
        <taxon>Mortierellaceae</taxon>
        <taxon>Linnemannia</taxon>
    </lineage>
</organism>
<feature type="signal peptide" evidence="2">
    <location>
        <begin position="1"/>
        <end position="21"/>
    </location>
</feature>
<evidence type="ECO:0000256" key="2">
    <source>
        <dbReference type="SAM" id="SignalP"/>
    </source>
</evidence>